<reference evidence="8" key="1">
    <citation type="submission" date="2019-10" db="EMBL/GenBank/DDBJ databases">
        <title>Streptomyces sp. nov., a novel actinobacterium isolated from alkaline environment.</title>
        <authorList>
            <person name="Golinska P."/>
        </authorList>
    </citation>
    <scope>NUCLEOTIDE SEQUENCE [LARGE SCALE GENOMIC DNA]</scope>
    <source>
        <strain evidence="8">DSM 42118</strain>
    </source>
</reference>
<dbReference type="EC" id="3.3.2.1" evidence="2"/>
<protein>
    <recommendedName>
        <fullName evidence="2">isochorismatase</fullName>
        <ecNumber evidence="2">3.3.2.1</ecNumber>
    </recommendedName>
</protein>
<dbReference type="PANTHER" id="PTHR43540">
    <property type="entry name" value="PEROXYUREIDOACRYLATE/UREIDOACRYLATE AMIDOHYDROLASE-RELATED"/>
    <property type="match status" value="1"/>
</dbReference>
<evidence type="ECO:0000259" key="6">
    <source>
        <dbReference type="PROSITE" id="PS50075"/>
    </source>
</evidence>
<dbReference type="PIRSF" id="PIRSF001111">
    <property type="entry name" value="Isochorismatase"/>
    <property type="match status" value="1"/>
</dbReference>
<accession>A0A7W3THZ4</accession>
<organism evidence="7 8">
    <name type="scientific">Streptomyces alkaliphilus</name>
    <dbReference type="NCBI Taxonomy" id="1472722"/>
    <lineage>
        <taxon>Bacteria</taxon>
        <taxon>Bacillati</taxon>
        <taxon>Actinomycetota</taxon>
        <taxon>Actinomycetes</taxon>
        <taxon>Kitasatosporales</taxon>
        <taxon>Streptomycetaceae</taxon>
        <taxon>Streptomyces</taxon>
    </lineage>
</organism>
<evidence type="ECO:0000256" key="1">
    <source>
        <dbReference type="ARBA" id="ARBA00004924"/>
    </source>
</evidence>
<gene>
    <name evidence="7" type="ORF">FNQ90_24290</name>
</gene>
<evidence type="ECO:0000256" key="4">
    <source>
        <dbReference type="ARBA" id="ARBA00048590"/>
    </source>
</evidence>
<dbReference type="SUPFAM" id="SSF52499">
    <property type="entry name" value="Isochorismatase-like hydrolases"/>
    <property type="match status" value="1"/>
</dbReference>
<dbReference type="InterPro" id="IPR016291">
    <property type="entry name" value="Isochorismatase"/>
</dbReference>
<dbReference type="PROSITE" id="PS50075">
    <property type="entry name" value="CARRIER"/>
    <property type="match status" value="1"/>
</dbReference>
<evidence type="ECO:0000256" key="3">
    <source>
        <dbReference type="ARBA" id="ARBA00022801"/>
    </source>
</evidence>
<keyword evidence="5" id="KW-0597">Phosphoprotein</keyword>
<comment type="caution">
    <text evidence="7">The sequence shown here is derived from an EMBL/GenBank/DDBJ whole genome shotgun (WGS) entry which is preliminary data.</text>
</comment>
<dbReference type="AlphaFoldDB" id="A0A7W3THZ4"/>
<evidence type="ECO:0000256" key="2">
    <source>
        <dbReference type="ARBA" id="ARBA00012100"/>
    </source>
</evidence>
<comment type="pathway">
    <text evidence="1">Siderophore biosynthesis.</text>
</comment>
<keyword evidence="8" id="KW-1185">Reference proteome</keyword>
<feature type="modified residue" description="O-(pantetheine 4'-phosphoryl)serine" evidence="5">
    <location>
        <position position="258"/>
    </location>
</feature>
<dbReference type="PRINTS" id="PR01398">
    <property type="entry name" value="ISCHRISMTASE"/>
</dbReference>
<dbReference type="InterPro" id="IPR009081">
    <property type="entry name" value="PP-bd_ACP"/>
</dbReference>
<dbReference type="Pfam" id="PF00857">
    <property type="entry name" value="Isochorismatase"/>
    <property type="match status" value="1"/>
</dbReference>
<feature type="domain" description="Carrier" evidence="6">
    <location>
        <begin position="221"/>
        <end position="298"/>
    </location>
</feature>
<dbReference type="InterPro" id="IPR050272">
    <property type="entry name" value="Isochorismatase-like_hydrls"/>
</dbReference>
<dbReference type="GO" id="GO:0008908">
    <property type="term" value="F:isochorismatase activity"/>
    <property type="evidence" value="ECO:0007669"/>
    <property type="project" value="UniProtKB-EC"/>
</dbReference>
<dbReference type="Gene3D" id="1.10.1200.10">
    <property type="entry name" value="ACP-like"/>
    <property type="match status" value="1"/>
</dbReference>
<comment type="cofactor">
    <cofactor evidence="5">
        <name>pantetheine 4'-phosphate</name>
        <dbReference type="ChEBI" id="CHEBI:47942"/>
    </cofactor>
    <text evidence="5">Binds 1 phosphopantetheine covalently.</text>
</comment>
<dbReference type="SUPFAM" id="SSF47336">
    <property type="entry name" value="ACP-like"/>
    <property type="match status" value="1"/>
</dbReference>
<dbReference type="Proteomes" id="UP000538929">
    <property type="component" value="Unassembled WGS sequence"/>
</dbReference>
<dbReference type="EMBL" id="VKHT01001424">
    <property type="protein sequence ID" value="MBB0247159.1"/>
    <property type="molecule type" value="Genomic_DNA"/>
</dbReference>
<sequence>MCIRDSPYPMPGPDRLPANRVDWTPDPGRAVLLVHDLQNHFLSAFTTDAPPIPEMLHHIGRLRAVCAEVGIPVLYTAQPGGQSPEQRGLQQDFWGPGIPDDPRAAAIADAVAPGPDDTVVTKWKYGAFTRTDLDTRLRELGRDEVIITGVYAHIGVQVTACEAWMRDLRAFVVADAVADFSEVEHLGALTWTAGRCAGVTDTETLVRSLGKGAGDAGAGAGSAAPVVERLRADVADLLGEDPADLPVDENLADHGLDSIRLMSLLERWRVEYGVDLAFPDLAEEPVIERWAALLTPRP</sequence>
<keyword evidence="3" id="KW-0378">Hydrolase</keyword>
<proteinExistence type="predicted"/>
<dbReference type="Pfam" id="PF00550">
    <property type="entry name" value="PP-binding"/>
    <property type="match status" value="1"/>
</dbReference>
<evidence type="ECO:0000256" key="5">
    <source>
        <dbReference type="PIRSR" id="PIRSR001111-50"/>
    </source>
</evidence>
<dbReference type="Gene3D" id="3.40.50.850">
    <property type="entry name" value="Isochorismatase-like"/>
    <property type="match status" value="1"/>
</dbReference>
<comment type="catalytic activity">
    <reaction evidence="4">
        <text>isochorismate + H2O = (2S,3S)-2,3-dihydroxy-2,3-dihydrobenzoate + pyruvate</text>
        <dbReference type="Rhea" id="RHEA:11112"/>
        <dbReference type="ChEBI" id="CHEBI:15361"/>
        <dbReference type="ChEBI" id="CHEBI:15377"/>
        <dbReference type="ChEBI" id="CHEBI:29780"/>
        <dbReference type="ChEBI" id="CHEBI:58764"/>
        <dbReference type="EC" id="3.3.2.1"/>
    </reaction>
</comment>
<dbReference type="InterPro" id="IPR000868">
    <property type="entry name" value="Isochorismatase-like_dom"/>
</dbReference>
<dbReference type="PANTHER" id="PTHR43540:SF3">
    <property type="entry name" value="ENTEROBACTIN SYNTHASE COMPONENT B"/>
    <property type="match status" value="1"/>
</dbReference>
<evidence type="ECO:0000313" key="7">
    <source>
        <dbReference type="EMBL" id="MBB0247159.1"/>
    </source>
</evidence>
<dbReference type="InterPro" id="IPR036736">
    <property type="entry name" value="ACP-like_sf"/>
</dbReference>
<name>A0A7W3THZ4_9ACTN</name>
<evidence type="ECO:0000313" key="8">
    <source>
        <dbReference type="Proteomes" id="UP000538929"/>
    </source>
</evidence>
<dbReference type="InterPro" id="IPR036380">
    <property type="entry name" value="Isochorismatase-like_sf"/>
</dbReference>
<keyword evidence="5" id="KW-0596">Phosphopantetheine</keyword>